<evidence type="ECO:0000256" key="2">
    <source>
        <dbReference type="ARBA" id="ARBA00022679"/>
    </source>
</evidence>
<protein>
    <submittedName>
        <fullName evidence="5">Methyltransferase domain-containing protein</fullName>
    </submittedName>
</protein>
<dbReference type="Proteomes" id="UP000295334">
    <property type="component" value="Unassembled WGS sequence"/>
</dbReference>
<reference evidence="5 6" key="1">
    <citation type="submission" date="2019-03" db="EMBL/GenBank/DDBJ databases">
        <authorList>
            <person name="Kim M.K.M."/>
        </authorList>
    </citation>
    <scope>NUCLEOTIDE SEQUENCE [LARGE SCALE GENOMIC DNA]</scope>
    <source>
        <strain evidence="5 6">17J68-12</strain>
    </source>
</reference>
<dbReference type="PANTHER" id="PTHR43464">
    <property type="entry name" value="METHYLTRANSFERASE"/>
    <property type="match status" value="1"/>
</dbReference>
<feature type="domain" description="Methyltransferase" evidence="4">
    <location>
        <begin position="63"/>
        <end position="153"/>
    </location>
</feature>
<keyword evidence="6" id="KW-1185">Reference proteome</keyword>
<gene>
    <name evidence="5" type="ORF">EPD60_13285</name>
</gene>
<dbReference type="RefSeq" id="WP_131450012.1">
    <property type="nucleotide sequence ID" value="NZ_SJZI01000046.1"/>
</dbReference>
<dbReference type="PANTHER" id="PTHR43464:SF19">
    <property type="entry name" value="UBIQUINONE BIOSYNTHESIS O-METHYLTRANSFERASE, MITOCHONDRIAL"/>
    <property type="match status" value="1"/>
</dbReference>
<dbReference type="Pfam" id="PF13649">
    <property type="entry name" value="Methyltransf_25"/>
    <property type="match status" value="1"/>
</dbReference>
<sequence>MPSLRTRTYEKELLDRDDIPFADIAQNMRELDVINTRLGGHVITTSGLRTLLGDERPTRPVRVLEIGCGGGDNLRAIGRWARREGVAVALTGVDINPECIAFARQRPGSAGIHFIESDYRTLQPEAAYDIVFSSLFCHHFTDAELVEQLRWMHARAVRGFFINDLHRHPLAYHAIRLLTRAFSRSYLVRNDAPLSVRRGFQRVEWTSLLEKAGIRNYQCRWRWAFRWLIIAPHE</sequence>
<comment type="caution">
    <text evidence="5">The sequence shown here is derived from an EMBL/GenBank/DDBJ whole genome shotgun (WGS) entry which is preliminary data.</text>
</comment>
<dbReference type="GO" id="GO:0032259">
    <property type="term" value="P:methylation"/>
    <property type="evidence" value="ECO:0007669"/>
    <property type="project" value="UniProtKB-KW"/>
</dbReference>
<evidence type="ECO:0000256" key="1">
    <source>
        <dbReference type="ARBA" id="ARBA00022603"/>
    </source>
</evidence>
<evidence type="ECO:0000313" key="5">
    <source>
        <dbReference type="EMBL" id="TCJ13356.1"/>
    </source>
</evidence>
<dbReference type="InterPro" id="IPR029063">
    <property type="entry name" value="SAM-dependent_MTases_sf"/>
</dbReference>
<accession>A0A4V2NVF9</accession>
<dbReference type="GO" id="GO:0008168">
    <property type="term" value="F:methyltransferase activity"/>
    <property type="evidence" value="ECO:0007669"/>
    <property type="project" value="UniProtKB-KW"/>
</dbReference>
<keyword evidence="1 5" id="KW-0489">Methyltransferase</keyword>
<dbReference type="SUPFAM" id="SSF53335">
    <property type="entry name" value="S-adenosyl-L-methionine-dependent methyltransferases"/>
    <property type="match status" value="1"/>
</dbReference>
<name>A0A4V2NVF9_9BACT</name>
<dbReference type="EMBL" id="SJZI01000046">
    <property type="protein sequence ID" value="TCJ13356.1"/>
    <property type="molecule type" value="Genomic_DNA"/>
</dbReference>
<proteinExistence type="predicted"/>
<keyword evidence="2 5" id="KW-0808">Transferase</keyword>
<evidence type="ECO:0000259" key="4">
    <source>
        <dbReference type="Pfam" id="PF13649"/>
    </source>
</evidence>
<organism evidence="5 6">
    <name type="scientific">Flaviaesturariibacter flavus</name>
    <dbReference type="NCBI Taxonomy" id="2502780"/>
    <lineage>
        <taxon>Bacteria</taxon>
        <taxon>Pseudomonadati</taxon>
        <taxon>Bacteroidota</taxon>
        <taxon>Chitinophagia</taxon>
        <taxon>Chitinophagales</taxon>
        <taxon>Chitinophagaceae</taxon>
        <taxon>Flaviaestuariibacter</taxon>
    </lineage>
</organism>
<evidence type="ECO:0000256" key="3">
    <source>
        <dbReference type="ARBA" id="ARBA00022691"/>
    </source>
</evidence>
<evidence type="ECO:0000313" key="6">
    <source>
        <dbReference type="Proteomes" id="UP000295334"/>
    </source>
</evidence>
<dbReference type="InterPro" id="IPR041698">
    <property type="entry name" value="Methyltransf_25"/>
</dbReference>
<dbReference type="CDD" id="cd02440">
    <property type="entry name" value="AdoMet_MTases"/>
    <property type="match status" value="1"/>
</dbReference>
<keyword evidence="3" id="KW-0949">S-adenosyl-L-methionine</keyword>
<dbReference type="OrthoDB" id="9800454at2"/>
<dbReference type="AlphaFoldDB" id="A0A4V2NVF9"/>
<dbReference type="Gene3D" id="3.40.50.150">
    <property type="entry name" value="Vaccinia Virus protein VP39"/>
    <property type="match status" value="1"/>
</dbReference>